<feature type="coiled-coil region" evidence="1">
    <location>
        <begin position="64"/>
        <end position="98"/>
    </location>
</feature>
<protein>
    <submittedName>
        <fullName evidence="2">Uncharacterized protein</fullName>
    </submittedName>
</protein>
<dbReference type="AlphaFoldDB" id="A0A8S1VI12"/>
<evidence type="ECO:0000256" key="1">
    <source>
        <dbReference type="SAM" id="Coils"/>
    </source>
</evidence>
<keyword evidence="1" id="KW-0175">Coiled coil</keyword>
<reference evidence="2" key="1">
    <citation type="submission" date="2021-01" db="EMBL/GenBank/DDBJ databases">
        <authorList>
            <consortium name="Genoscope - CEA"/>
            <person name="William W."/>
        </authorList>
    </citation>
    <scope>NUCLEOTIDE SEQUENCE</scope>
</reference>
<evidence type="ECO:0000313" key="3">
    <source>
        <dbReference type="Proteomes" id="UP000689195"/>
    </source>
</evidence>
<dbReference type="EMBL" id="CAJJDO010000061">
    <property type="protein sequence ID" value="CAD8174376.1"/>
    <property type="molecule type" value="Genomic_DNA"/>
</dbReference>
<organism evidence="2 3">
    <name type="scientific">Paramecium pentaurelia</name>
    <dbReference type="NCBI Taxonomy" id="43138"/>
    <lineage>
        <taxon>Eukaryota</taxon>
        <taxon>Sar</taxon>
        <taxon>Alveolata</taxon>
        <taxon>Ciliophora</taxon>
        <taxon>Intramacronucleata</taxon>
        <taxon>Oligohymenophorea</taxon>
        <taxon>Peniculida</taxon>
        <taxon>Parameciidae</taxon>
        <taxon>Paramecium</taxon>
    </lineage>
</organism>
<gene>
    <name evidence="2" type="ORF">PPENT_87.1.T0610057</name>
</gene>
<dbReference type="OrthoDB" id="303725at2759"/>
<sequence length="263" mass="31303">MKKFLNFDLQRSSYANPVLKELAQLSLLKKIESRKLLEVAELGQRCYSIEKNDNKWLEQISDCFEHYKIELQRVGNMLKQAEQEMMQIEQVNSRWNHALKIINYNVQIRNKKYLIGLMNQIEYITNHAYRHNLYATLIQQYSRVHPQNFRKKSHSNSEGISKIIVKTQPNVEKQKNRCETIDVVMKSKDSAPEETYSQRLKIINQRVYVVNTFNRIINVDRVGHRMQRGQLLRHLREFYSQIIVEQINKVLKVPDTLTLQINT</sequence>
<proteinExistence type="predicted"/>
<comment type="caution">
    <text evidence="2">The sequence shown here is derived from an EMBL/GenBank/DDBJ whole genome shotgun (WGS) entry which is preliminary data.</text>
</comment>
<dbReference type="Proteomes" id="UP000689195">
    <property type="component" value="Unassembled WGS sequence"/>
</dbReference>
<keyword evidence="3" id="KW-1185">Reference proteome</keyword>
<name>A0A8S1VI12_9CILI</name>
<accession>A0A8S1VI12</accession>
<evidence type="ECO:0000313" key="2">
    <source>
        <dbReference type="EMBL" id="CAD8174376.1"/>
    </source>
</evidence>